<proteinExistence type="predicted"/>
<keyword evidence="3" id="KW-1185">Reference proteome</keyword>
<feature type="domain" description="YjiS-like" evidence="1">
    <location>
        <begin position="28"/>
        <end position="62"/>
    </location>
</feature>
<organism evidence="2 3">
    <name type="scientific">Aquincola tertiaricarbonis</name>
    <dbReference type="NCBI Taxonomy" id="391953"/>
    <lineage>
        <taxon>Bacteria</taxon>
        <taxon>Pseudomonadati</taxon>
        <taxon>Pseudomonadota</taxon>
        <taxon>Betaproteobacteria</taxon>
        <taxon>Burkholderiales</taxon>
        <taxon>Sphaerotilaceae</taxon>
        <taxon>Aquincola</taxon>
    </lineage>
</organism>
<dbReference type="RefSeq" id="WP_250199142.1">
    <property type="nucleotide sequence ID" value="NZ_CP097636.1"/>
</dbReference>
<gene>
    <name evidence="2" type="ORF">MW290_18350</name>
</gene>
<evidence type="ECO:0000259" key="1">
    <source>
        <dbReference type="Pfam" id="PF06568"/>
    </source>
</evidence>
<dbReference type="EMBL" id="CP097636">
    <property type="protein sequence ID" value="URI10939.1"/>
    <property type="molecule type" value="Genomic_DNA"/>
</dbReference>
<dbReference type="Pfam" id="PF06568">
    <property type="entry name" value="YjiS-like"/>
    <property type="match status" value="1"/>
</dbReference>
<evidence type="ECO:0000313" key="3">
    <source>
        <dbReference type="Proteomes" id="UP001056201"/>
    </source>
</evidence>
<evidence type="ECO:0000313" key="2">
    <source>
        <dbReference type="EMBL" id="URI10939.1"/>
    </source>
</evidence>
<sequence>METLLKTAAVTPAAWNRRGPLRWLQSARRAWLAMRRRAADRRALQAMSEAELRDMGIGRGEADHLTRPCDRLHRPW</sequence>
<dbReference type="InterPro" id="IPR009506">
    <property type="entry name" value="YjiS-like"/>
</dbReference>
<accession>A0ABY4SD79</accession>
<reference evidence="2" key="1">
    <citation type="submission" date="2022-05" db="EMBL/GenBank/DDBJ databases">
        <title>An RpoN-dependent PEP-CTERM gene is involved in floc formation of an Aquincola tertiaricarbonis strain.</title>
        <authorList>
            <person name="Qiu D."/>
            <person name="Xia M."/>
        </authorList>
    </citation>
    <scope>NUCLEOTIDE SEQUENCE</scope>
    <source>
        <strain evidence="2">RN12</strain>
    </source>
</reference>
<dbReference type="Proteomes" id="UP001056201">
    <property type="component" value="Chromosome 2"/>
</dbReference>
<protein>
    <submittedName>
        <fullName evidence="2">DUF1127 domain-containing protein</fullName>
    </submittedName>
</protein>
<name>A0ABY4SD79_AQUTE</name>